<dbReference type="Proteomes" id="UP000317036">
    <property type="component" value="Unassembled WGS sequence"/>
</dbReference>
<dbReference type="Pfam" id="PF19824">
    <property type="entry name" value="Tlp"/>
    <property type="match status" value="1"/>
</dbReference>
<dbReference type="RefSeq" id="WP_144846238.1">
    <property type="nucleotide sequence ID" value="NZ_VNJI01000010.1"/>
</dbReference>
<dbReference type="EMBL" id="VNJI01000010">
    <property type="protein sequence ID" value="TVY10135.1"/>
    <property type="molecule type" value="Genomic_DNA"/>
</dbReference>
<name>A0A559KDE3_9BACL</name>
<dbReference type="HAMAP" id="MF_01506">
    <property type="entry name" value="Tlp"/>
    <property type="match status" value="1"/>
</dbReference>
<accession>A0A559KDE3</accession>
<evidence type="ECO:0000313" key="3">
    <source>
        <dbReference type="Proteomes" id="UP000317036"/>
    </source>
</evidence>
<gene>
    <name evidence="2" type="primary">tlp</name>
    <name evidence="2" type="ORF">FPZ49_10495</name>
</gene>
<organism evidence="2 3">
    <name type="scientific">Paenibacillus cremeus</name>
    <dbReference type="NCBI Taxonomy" id="2163881"/>
    <lineage>
        <taxon>Bacteria</taxon>
        <taxon>Bacillati</taxon>
        <taxon>Bacillota</taxon>
        <taxon>Bacilli</taxon>
        <taxon>Bacillales</taxon>
        <taxon>Paenibacillaceae</taxon>
        <taxon>Paenibacillus</taxon>
    </lineage>
</organism>
<protein>
    <submittedName>
        <fullName evidence="2">Small acid-soluble spore protein Tlp</fullName>
    </submittedName>
</protein>
<dbReference type="AlphaFoldDB" id="A0A559KDE3"/>
<sequence length="75" mass="8638">MAKPDNRADNLDHLQNAISDTIENLSEAEDYLDEHADEISPQDRQAIESKNDRRRQSIEGFKSEMQDEAAYQDQS</sequence>
<feature type="region of interest" description="Disordered" evidence="1">
    <location>
        <begin position="35"/>
        <end position="75"/>
    </location>
</feature>
<proteinExistence type="inferred from homology"/>
<dbReference type="InterPro" id="IPR017524">
    <property type="entry name" value="SASP_thioredoxin-like"/>
</dbReference>
<keyword evidence="3" id="KW-1185">Reference proteome</keyword>
<dbReference type="NCBIfam" id="TIGR03090">
    <property type="entry name" value="SASP_tlp"/>
    <property type="match status" value="1"/>
</dbReference>
<evidence type="ECO:0000256" key="1">
    <source>
        <dbReference type="SAM" id="MobiDB-lite"/>
    </source>
</evidence>
<feature type="compositionally biased region" description="Basic and acidic residues" evidence="1">
    <location>
        <begin position="45"/>
        <end position="65"/>
    </location>
</feature>
<dbReference type="OrthoDB" id="1799076at2"/>
<comment type="caution">
    <text evidence="2">The sequence shown here is derived from an EMBL/GenBank/DDBJ whole genome shotgun (WGS) entry which is preliminary data.</text>
</comment>
<evidence type="ECO:0000313" key="2">
    <source>
        <dbReference type="EMBL" id="TVY10135.1"/>
    </source>
</evidence>
<reference evidence="2 3" key="1">
    <citation type="submission" date="2019-07" db="EMBL/GenBank/DDBJ databases">
        <authorList>
            <person name="Kim J."/>
        </authorList>
    </citation>
    <scope>NUCLEOTIDE SEQUENCE [LARGE SCALE GENOMIC DNA]</scope>
    <source>
        <strain evidence="2 3">JC52</strain>
    </source>
</reference>